<accession>M0EUJ9</accession>
<evidence type="ECO:0000313" key="3">
    <source>
        <dbReference type="EMBL" id="ELZ51466.1"/>
    </source>
</evidence>
<dbReference type="InterPro" id="IPR012859">
    <property type="entry name" value="Pilin_N_archaeal"/>
</dbReference>
<reference evidence="3 4" key="1">
    <citation type="journal article" date="2014" name="PLoS Genet.">
        <title>Phylogenetically driven sequencing of extremely halophilic archaea reveals strategies for static and dynamic osmo-response.</title>
        <authorList>
            <person name="Becker E.A."/>
            <person name="Seitzer P.M."/>
            <person name="Tritt A."/>
            <person name="Larsen D."/>
            <person name="Krusor M."/>
            <person name="Yao A.I."/>
            <person name="Wu D."/>
            <person name="Madern D."/>
            <person name="Eisen J.A."/>
            <person name="Darling A.E."/>
            <person name="Facciotti M.T."/>
        </authorList>
    </citation>
    <scope>NUCLEOTIDE SEQUENCE [LARGE SCALE GENOMIC DNA]</scope>
    <source>
        <strain evidence="3 4">DSM 10284</strain>
    </source>
</reference>
<dbReference type="PANTHER" id="PTHR38138">
    <property type="entry name" value="VNG6441H"/>
    <property type="match status" value="1"/>
</dbReference>
<keyword evidence="1" id="KW-1133">Transmembrane helix</keyword>
<protein>
    <submittedName>
        <fullName evidence="3">Flagellin-like protein</fullName>
    </submittedName>
</protein>
<keyword evidence="4" id="KW-1185">Reference proteome</keyword>
<gene>
    <name evidence="3" type="ORF">C464_00989</name>
</gene>
<organism evidence="3 4">
    <name type="scientific">Halorubrum coriense DSM 10284</name>
    <dbReference type="NCBI Taxonomy" id="1227466"/>
    <lineage>
        <taxon>Archaea</taxon>
        <taxon>Methanobacteriati</taxon>
        <taxon>Methanobacteriota</taxon>
        <taxon>Stenosarchaea group</taxon>
        <taxon>Halobacteria</taxon>
        <taxon>Halobacteriales</taxon>
        <taxon>Haloferacaceae</taxon>
        <taxon>Halorubrum</taxon>
    </lineage>
</organism>
<sequence length="159" mass="16557">MAAGFKQMKPSNQSNADDRAVSPVIGVILMVAITVILAAVIGTFVLGLGDQLGDTAPQASFSADNAELNSSNVDFDITKTGGQDLDPTEIVLVVDGTRVGTVNANATSVGDPWRTGTTAVFENIDNGQSYSDGQDVDVRLVHDPSGNSVYETTITVRSP</sequence>
<keyword evidence="3" id="KW-0966">Cell projection</keyword>
<dbReference type="Proteomes" id="UP000011509">
    <property type="component" value="Unassembled WGS sequence"/>
</dbReference>
<keyword evidence="1" id="KW-0812">Transmembrane</keyword>
<keyword evidence="3" id="KW-0282">Flagellum</keyword>
<dbReference type="InterPro" id="IPR013373">
    <property type="entry name" value="Flagellin/pilin_N_arc"/>
</dbReference>
<dbReference type="PANTHER" id="PTHR38138:SF1">
    <property type="entry name" value="ARCHAEAL TYPE IV PILIN N-TERMINAL DOMAIN-CONTAINING PROTEIN"/>
    <property type="match status" value="1"/>
</dbReference>
<keyword evidence="1" id="KW-0472">Membrane</keyword>
<dbReference type="AlphaFoldDB" id="M0EUJ9"/>
<dbReference type="NCBIfam" id="TIGR02537">
    <property type="entry name" value="arch_flag_Nterm"/>
    <property type="match status" value="1"/>
</dbReference>
<dbReference type="STRING" id="1227466.C464_00989"/>
<proteinExistence type="predicted"/>
<feature type="domain" description="Archaeal Type IV pilin N-terminal" evidence="2">
    <location>
        <begin position="19"/>
        <end position="97"/>
    </location>
</feature>
<dbReference type="Pfam" id="PF07790">
    <property type="entry name" value="Pilin_N"/>
    <property type="match status" value="1"/>
</dbReference>
<dbReference type="EMBL" id="AOJL01000007">
    <property type="protein sequence ID" value="ELZ51466.1"/>
    <property type="molecule type" value="Genomic_DNA"/>
</dbReference>
<evidence type="ECO:0000313" key="4">
    <source>
        <dbReference type="Proteomes" id="UP000011509"/>
    </source>
</evidence>
<name>M0EUJ9_9EURY</name>
<keyword evidence="3" id="KW-0969">Cilium</keyword>
<comment type="caution">
    <text evidence="3">The sequence shown here is derived from an EMBL/GenBank/DDBJ whole genome shotgun (WGS) entry which is preliminary data.</text>
</comment>
<evidence type="ECO:0000256" key="1">
    <source>
        <dbReference type="SAM" id="Phobius"/>
    </source>
</evidence>
<evidence type="ECO:0000259" key="2">
    <source>
        <dbReference type="Pfam" id="PF07790"/>
    </source>
</evidence>
<feature type="transmembrane region" description="Helical" evidence="1">
    <location>
        <begin position="20"/>
        <end position="48"/>
    </location>
</feature>